<dbReference type="AlphaFoldDB" id="A0A506UM32"/>
<evidence type="ECO:0000313" key="1">
    <source>
        <dbReference type="EMBL" id="TPW34388.1"/>
    </source>
</evidence>
<evidence type="ECO:0000313" key="2">
    <source>
        <dbReference type="Proteomes" id="UP000315037"/>
    </source>
</evidence>
<sequence>MSLTPGQTAQATLVATDNDGKRFTAPLELPPGAPGAAGDLSGALSLQAGGTVEGPTLFKGNVTFEDVQVNFKGCPFSSDTFYWSGALGGLIIGEPTSRVQIGQRQDSAGTLQGLYVGLTDTPSINWAEWLFDRSGAVITPKSNTLFEIATPGSVPYLVQIFSVTGANGQGCGFPKPFSGNDVRVVIPTVFTAAGNLVVAGVSGAANASGFTLTRYIVATRDGAQAAWDSDTSPLLGFAIGPA</sequence>
<organism evidence="1 2">
    <name type="scientific">Oecophyllibacter saccharovorans</name>
    <dbReference type="NCBI Taxonomy" id="2558360"/>
    <lineage>
        <taxon>Bacteria</taxon>
        <taxon>Pseudomonadati</taxon>
        <taxon>Pseudomonadota</taxon>
        <taxon>Alphaproteobacteria</taxon>
        <taxon>Acetobacterales</taxon>
        <taxon>Acetobacteraceae</taxon>
        <taxon>Oecophyllibacter</taxon>
    </lineage>
</organism>
<dbReference type="Proteomes" id="UP000315037">
    <property type="component" value="Unassembled WGS sequence"/>
</dbReference>
<protein>
    <submittedName>
        <fullName evidence="1">Uncharacterized protein</fullName>
    </submittedName>
</protein>
<name>A0A506UM32_9PROT</name>
<reference evidence="1 2" key="1">
    <citation type="submission" date="2019-03" db="EMBL/GenBank/DDBJ databases">
        <title>The complete genome sequence of Neokomagataea sp. Jb2 NBRC113641.</title>
        <authorList>
            <person name="Chua K.-O."/>
            <person name="Chan K.-G."/>
            <person name="See-Too W.-S."/>
        </authorList>
    </citation>
    <scope>NUCLEOTIDE SEQUENCE [LARGE SCALE GENOMIC DNA]</scope>
    <source>
        <strain evidence="1 2">Jb2</strain>
    </source>
</reference>
<dbReference type="EMBL" id="SORZ01000002">
    <property type="protein sequence ID" value="TPW34388.1"/>
    <property type="molecule type" value="Genomic_DNA"/>
</dbReference>
<gene>
    <name evidence="1" type="ORF">E3202_07845</name>
</gene>
<keyword evidence="2" id="KW-1185">Reference proteome</keyword>
<proteinExistence type="predicted"/>
<comment type="caution">
    <text evidence="1">The sequence shown here is derived from an EMBL/GenBank/DDBJ whole genome shotgun (WGS) entry which is preliminary data.</text>
</comment>
<accession>A0A506UM32</accession>
<dbReference type="RefSeq" id="WP_165600973.1">
    <property type="nucleotide sequence ID" value="NZ_SORZ01000002.1"/>
</dbReference>